<evidence type="ECO:0000313" key="8">
    <source>
        <dbReference type="Proteomes" id="UP001626537"/>
    </source>
</evidence>
<dbReference type="Gene3D" id="3.40.50.10860">
    <property type="entry name" value="Leucine Dehydrogenase, chain A, domain 1"/>
    <property type="match status" value="1"/>
</dbReference>
<dbReference type="Pfam" id="PF00208">
    <property type="entry name" value="ELFV_dehydrog"/>
    <property type="match status" value="2"/>
</dbReference>
<dbReference type="PANTHER" id="PTHR42722">
    <property type="entry name" value="LEUCINE DEHYDROGENASE"/>
    <property type="match status" value="1"/>
</dbReference>
<name>A0ABZ0I3D9_9GAMM</name>
<dbReference type="PROSITE" id="PS00074">
    <property type="entry name" value="GLFV_DEHYDROGENASE"/>
    <property type="match status" value="1"/>
</dbReference>
<comment type="function">
    <text evidence="1">Catalyzes the reversible oxidative deamination of glutamate to alpha-ketoglutarate and ammonia.</text>
</comment>
<evidence type="ECO:0000256" key="3">
    <source>
        <dbReference type="ARBA" id="ARBA00023002"/>
    </source>
</evidence>
<dbReference type="InterPro" id="IPR006095">
    <property type="entry name" value="Glu/Leu/Phe/Val/Trp_DH"/>
</dbReference>
<organism evidence="7 8">
    <name type="scientific">Congregibacter variabilis</name>
    <dbReference type="NCBI Taxonomy" id="3081200"/>
    <lineage>
        <taxon>Bacteria</taxon>
        <taxon>Pseudomonadati</taxon>
        <taxon>Pseudomonadota</taxon>
        <taxon>Gammaproteobacteria</taxon>
        <taxon>Cellvibrionales</taxon>
        <taxon>Halieaceae</taxon>
        <taxon>Congregibacter</taxon>
    </lineage>
</organism>
<protein>
    <submittedName>
        <fullName evidence="7">Glu/Leu/Phe/Val dehydrogenase dimerization domain-containing protein</fullName>
    </submittedName>
</protein>
<gene>
    <name evidence="7" type="ORF">R0135_17450</name>
</gene>
<dbReference type="InterPro" id="IPR006097">
    <property type="entry name" value="Glu/Leu/Phe/Val/Trp_DH_dimer"/>
</dbReference>
<dbReference type="EMBL" id="CP136864">
    <property type="protein sequence ID" value="WOJ93543.1"/>
    <property type="molecule type" value="Genomic_DNA"/>
</dbReference>
<evidence type="ECO:0000256" key="4">
    <source>
        <dbReference type="ARBA" id="ARBA00023027"/>
    </source>
</evidence>
<accession>A0ABZ0I3D9</accession>
<comment type="similarity">
    <text evidence="2 5">Belongs to the Glu/Leu/Phe/Val dehydrogenases family.</text>
</comment>
<dbReference type="InterPro" id="IPR016211">
    <property type="entry name" value="Glu/Phe/Leu/Val/Trp_DH_bac/arc"/>
</dbReference>
<evidence type="ECO:0000256" key="1">
    <source>
        <dbReference type="ARBA" id="ARBA00003868"/>
    </source>
</evidence>
<dbReference type="PANTHER" id="PTHR42722:SF1">
    <property type="entry name" value="VALINE DEHYDROGENASE"/>
    <property type="match status" value="1"/>
</dbReference>
<proteinExistence type="inferred from homology"/>
<evidence type="ECO:0000256" key="2">
    <source>
        <dbReference type="ARBA" id="ARBA00006382"/>
    </source>
</evidence>
<reference evidence="7 8" key="1">
    <citation type="submission" date="2023-10" db="EMBL/GenBank/DDBJ databases">
        <title>Two novel species belonging to the OM43/NOR5 clade.</title>
        <authorList>
            <person name="Park M."/>
        </authorList>
    </citation>
    <scope>NUCLEOTIDE SEQUENCE [LARGE SCALE GENOMIC DNA]</scope>
    <source>
        <strain evidence="7 8">IMCC43200</strain>
    </source>
</reference>
<dbReference type="RefSeq" id="WP_407348189.1">
    <property type="nucleotide sequence ID" value="NZ_CP136864.1"/>
</dbReference>
<evidence type="ECO:0000256" key="5">
    <source>
        <dbReference type="RuleBase" id="RU004417"/>
    </source>
</evidence>
<evidence type="ECO:0000313" key="7">
    <source>
        <dbReference type="EMBL" id="WOJ93543.1"/>
    </source>
</evidence>
<dbReference type="InterPro" id="IPR006096">
    <property type="entry name" value="Glu/Leu/Phe/Val/Trp_DH_C"/>
</dbReference>
<dbReference type="PRINTS" id="PR00082">
    <property type="entry name" value="GLFDHDRGNASE"/>
</dbReference>
<feature type="domain" description="Glutamate/phenylalanine/leucine/valine/L-tryptophan dehydrogenase C-terminal" evidence="6">
    <location>
        <begin position="143"/>
        <end position="349"/>
    </location>
</feature>
<dbReference type="InterPro" id="IPR033524">
    <property type="entry name" value="Glu/Leu/Phe/Val_DH_AS"/>
</dbReference>
<dbReference type="SUPFAM" id="SSF53223">
    <property type="entry name" value="Aminoacid dehydrogenase-like, N-terminal domain"/>
    <property type="match status" value="1"/>
</dbReference>
<keyword evidence="8" id="KW-1185">Reference proteome</keyword>
<dbReference type="Pfam" id="PF02812">
    <property type="entry name" value="ELFV_dehydrog_N"/>
    <property type="match status" value="1"/>
</dbReference>
<dbReference type="CDD" id="cd01075">
    <property type="entry name" value="NAD_bind_Leu_Phe_Val_DH"/>
    <property type="match status" value="1"/>
</dbReference>
<dbReference type="Gene3D" id="3.40.50.720">
    <property type="entry name" value="NAD(P)-binding Rossmann-like Domain"/>
    <property type="match status" value="1"/>
</dbReference>
<sequence length="357" mass="37090">MAVFSNPSFDSHEQVVFGADRSSGLRAIIAVHDTRLGAAVGGCRMYPYASEAEAIDDVLRLSRGMTYKSALAGLPLGGGKSVIIGDPTQHKSEALWQAMAKFIDSLGGRYVAAEDSGTSVADLRAMSQYTDHVSGFAATEHGGDPSPSTALGVFVGIRAALAHRLGASDFHGVRVAIQGLGHVGFSLAQMLKNAGAEVLASDINATNLARAVAELGVTPIASENILCEDVDVLAPCALGGALNADSIAVLRAGIVAGAANNQLRETADGGRLVDRGILYCPDFLINAGGIIDVHYQRSGLDRAGLTAHIESIGDRLAEVLQRADRCHRPTGEIAEELAEELLGATVPSGEQQLRSVA</sequence>
<dbReference type="PIRSF" id="PIRSF000188">
    <property type="entry name" value="Phe_leu_dh"/>
    <property type="match status" value="1"/>
</dbReference>
<dbReference type="InterPro" id="IPR036291">
    <property type="entry name" value="NAD(P)-bd_dom_sf"/>
</dbReference>
<evidence type="ECO:0000259" key="6">
    <source>
        <dbReference type="SMART" id="SM00839"/>
    </source>
</evidence>
<keyword evidence="3 5" id="KW-0560">Oxidoreductase</keyword>
<keyword evidence="4" id="KW-0520">NAD</keyword>
<dbReference type="SUPFAM" id="SSF51735">
    <property type="entry name" value="NAD(P)-binding Rossmann-fold domains"/>
    <property type="match status" value="1"/>
</dbReference>
<dbReference type="Proteomes" id="UP001626537">
    <property type="component" value="Chromosome"/>
</dbReference>
<dbReference type="InterPro" id="IPR046346">
    <property type="entry name" value="Aminoacid_DH-like_N_sf"/>
</dbReference>
<dbReference type="SMART" id="SM00839">
    <property type="entry name" value="ELFV_dehydrog"/>
    <property type="match status" value="1"/>
</dbReference>